<dbReference type="HOGENOM" id="CLU_000604_1_2_6"/>
<dbReference type="GO" id="GO:0005524">
    <property type="term" value="F:ATP binding"/>
    <property type="evidence" value="ECO:0007669"/>
    <property type="project" value="UniProtKB-KW"/>
</dbReference>
<reference evidence="4 5" key="1">
    <citation type="journal article" date="2007" name="Nat. Biotechnol.">
        <title>Genome sequence and identification of candidate vaccine antigens from the animal pathogen Dichelobacter nodosus.</title>
        <authorList>
            <person name="Myers G.S."/>
            <person name="Parker D."/>
            <person name="Al-Hasani K."/>
            <person name="Kennan R.M."/>
            <person name="Seemann T."/>
            <person name="Ren Q."/>
            <person name="Badger J.H."/>
            <person name="Selengut J.D."/>
            <person name="Deboy R.T."/>
            <person name="Tettelin H."/>
            <person name="Boyce J.D."/>
            <person name="McCarl V.P."/>
            <person name="Han X."/>
            <person name="Nelson W.C."/>
            <person name="Madupu R."/>
            <person name="Mohamoud Y."/>
            <person name="Holley T."/>
            <person name="Fedorova N."/>
            <person name="Khouri H."/>
            <person name="Bottomley S.P."/>
            <person name="Whittington R.J."/>
            <person name="Adler B."/>
            <person name="Songer J.G."/>
            <person name="Rood J.I."/>
            <person name="Paulsen I.T."/>
        </authorList>
    </citation>
    <scope>NUCLEOTIDE SEQUENCE [LARGE SCALE GENOMIC DNA]</scope>
    <source>
        <strain evidence="4 5">VCS1703A</strain>
    </source>
</reference>
<dbReference type="InterPro" id="IPR003593">
    <property type="entry name" value="AAA+_ATPase"/>
</dbReference>
<dbReference type="GO" id="GO:0016020">
    <property type="term" value="C:membrane"/>
    <property type="evidence" value="ECO:0007669"/>
    <property type="project" value="InterPro"/>
</dbReference>
<dbReference type="InterPro" id="IPR027417">
    <property type="entry name" value="P-loop_NTPase"/>
</dbReference>
<dbReference type="Gene3D" id="3.40.50.300">
    <property type="entry name" value="P-loop containing nucleotide triphosphate hydrolases"/>
    <property type="match status" value="1"/>
</dbReference>
<sequence>MFIYLDNVSIRFPIYDVKQRSFKQTLLNTATGGRIIHNQRQVEIEALKNITLNCQQGDRIALIGHNGSGKTTLLRVMAGVYAPSSGTIRVQGKVTSLLDAMLGMDHEASGLENIYLRGLFLGLTPKEIRPLIDEIIAFSELDNFIHMPVRTYSSGMVLRLAFSISTVIEPEILLMDEWMSVGDDVFRQKAEVRLQEFVNRAGILVMATHDFEMAKRVCTRHIYLEHGQIQSVN</sequence>
<dbReference type="InterPro" id="IPR015860">
    <property type="entry name" value="ABC_transpr_TagH-like"/>
</dbReference>
<keyword evidence="2" id="KW-0067">ATP-binding</keyword>
<dbReference type="Pfam" id="PF00005">
    <property type="entry name" value="ABC_tran"/>
    <property type="match status" value="1"/>
</dbReference>
<proteinExistence type="predicted"/>
<name>A5EW49_DICNV</name>
<organism evidence="4 5">
    <name type="scientific">Dichelobacter nodosus (strain VCS1703A)</name>
    <dbReference type="NCBI Taxonomy" id="246195"/>
    <lineage>
        <taxon>Bacteria</taxon>
        <taxon>Pseudomonadati</taxon>
        <taxon>Pseudomonadota</taxon>
        <taxon>Gammaproteobacteria</taxon>
        <taxon>Cardiobacteriales</taxon>
        <taxon>Cardiobacteriaceae</taxon>
        <taxon>Dichelobacter</taxon>
    </lineage>
</organism>
<dbReference type="AlphaFoldDB" id="A5EW49"/>
<accession>A5EW49</accession>
<dbReference type="CDD" id="cd03220">
    <property type="entry name" value="ABC_KpsT_Wzt"/>
    <property type="match status" value="1"/>
</dbReference>
<dbReference type="STRING" id="246195.DNO_0336"/>
<evidence type="ECO:0000313" key="5">
    <source>
        <dbReference type="Proteomes" id="UP000000248"/>
    </source>
</evidence>
<dbReference type="OrthoDB" id="9778870at2"/>
<dbReference type="PROSITE" id="PS50893">
    <property type="entry name" value="ABC_TRANSPORTER_2"/>
    <property type="match status" value="1"/>
</dbReference>
<dbReference type="EMBL" id="CP000513">
    <property type="protein sequence ID" value="ABQ13957.1"/>
    <property type="molecule type" value="Genomic_DNA"/>
</dbReference>
<dbReference type="eggNOG" id="COG1134">
    <property type="taxonomic scope" value="Bacteria"/>
</dbReference>
<dbReference type="InterPro" id="IPR003439">
    <property type="entry name" value="ABC_transporter-like_ATP-bd"/>
</dbReference>
<dbReference type="PANTHER" id="PTHR46743:SF3">
    <property type="entry name" value="ABC-TYPE POLYSACCHARIDE_POLYOL PHOSPHATE TRANSPORT SYSTEM, ATPASE COMPONENT"/>
    <property type="match status" value="1"/>
</dbReference>
<evidence type="ECO:0000256" key="2">
    <source>
        <dbReference type="ARBA" id="ARBA00022840"/>
    </source>
</evidence>
<evidence type="ECO:0000256" key="1">
    <source>
        <dbReference type="ARBA" id="ARBA00022741"/>
    </source>
</evidence>
<dbReference type="SMART" id="SM00382">
    <property type="entry name" value="AAA"/>
    <property type="match status" value="1"/>
</dbReference>
<evidence type="ECO:0000313" key="4">
    <source>
        <dbReference type="EMBL" id="ABQ13957.1"/>
    </source>
</evidence>
<dbReference type="Proteomes" id="UP000000248">
    <property type="component" value="Chromosome"/>
</dbReference>
<gene>
    <name evidence="4" type="ordered locus">DNO_0336</name>
</gene>
<dbReference type="InterPro" id="IPR050683">
    <property type="entry name" value="Bact_Polysacc_Export_ATP-bd"/>
</dbReference>
<feature type="domain" description="ABC transporter" evidence="3">
    <location>
        <begin position="27"/>
        <end position="232"/>
    </location>
</feature>
<protein>
    <submittedName>
        <fullName evidence="4">ABC transporter domain protein</fullName>
    </submittedName>
</protein>
<keyword evidence="5" id="KW-1185">Reference proteome</keyword>
<dbReference type="GO" id="GO:0140359">
    <property type="term" value="F:ABC-type transporter activity"/>
    <property type="evidence" value="ECO:0007669"/>
    <property type="project" value="InterPro"/>
</dbReference>
<dbReference type="PANTHER" id="PTHR46743">
    <property type="entry name" value="TEICHOIC ACIDS EXPORT ATP-BINDING PROTEIN TAGH"/>
    <property type="match status" value="1"/>
</dbReference>
<dbReference type="SUPFAM" id="SSF52540">
    <property type="entry name" value="P-loop containing nucleoside triphosphate hydrolases"/>
    <property type="match status" value="1"/>
</dbReference>
<keyword evidence="1" id="KW-0547">Nucleotide-binding</keyword>
<dbReference type="RefSeq" id="WP_012030680.1">
    <property type="nucleotide sequence ID" value="NC_009446.1"/>
</dbReference>
<dbReference type="KEGG" id="dno:DNO_0336"/>
<dbReference type="GO" id="GO:0016887">
    <property type="term" value="F:ATP hydrolysis activity"/>
    <property type="evidence" value="ECO:0007669"/>
    <property type="project" value="InterPro"/>
</dbReference>
<evidence type="ECO:0000259" key="3">
    <source>
        <dbReference type="PROSITE" id="PS50893"/>
    </source>
</evidence>